<feature type="compositionally biased region" description="Polar residues" evidence="10">
    <location>
        <begin position="1"/>
        <end position="10"/>
    </location>
</feature>
<dbReference type="Proteomes" id="UP000031737">
    <property type="component" value="Unassembled WGS sequence"/>
</dbReference>
<protein>
    <recommendedName>
        <fullName evidence="11">SAM-dependent MTase RsmB/NOP-type domain-containing protein</fullName>
    </recommendedName>
</protein>
<evidence type="ECO:0000256" key="1">
    <source>
        <dbReference type="ARBA" id="ARBA00004123"/>
    </source>
</evidence>
<evidence type="ECO:0000259" key="11">
    <source>
        <dbReference type="PROSITE" id="PS51686"/>
    </source>
</evidence>
<evidence type="ECO:0000256" key="10">
    <source>
        <dbReference type="SAM" id="MobiDB-lite"/>
    </source>
</evidence>
<dbReference type="PRINTS" id="PR02011">
    <property type="entry name" value="RCMTNCL1"/>
</dbReference>
<comment type="similarity">
    <text evidence="9">Belongs to the class I-like SAM-binding methyltransferase superfamily. RsmB/NOP family.</text>
</comment>
<dbReference type="GO" id="GO:0030488">
    <property type="term" value="P:tRNA methylation"/>
    <property type="evidence" value="ECO:0007669"/>
    <property type="project" value="UniProtKB-ARBA"/>
</dbReference>
<keyword evidence="6" id="KW-0819">tRNA processing</keyword>
<reference evidence="12 13" key="1">
    <citation type="submission" date="2013-07" db="EMBL/GenBank/DDBJ databases">
        <authorList>
            <person name="Stoco P.H."/>
            <person name="Wagner G."/>
            <person name="Gerber A."/>
            <person name="Zaha A."/>
            <person name="Thompson C."/>
            <person name="Bartholomeu D.C."/>
            <person name="Luckemeyer D.D."/>
            <person name="Bahia D."/>
            <person name="Loreto E."/>
            <person name="Prestes E.B."/>
            <person name="Lima F.M."/>
            <person name="Rodrigues-Luiz G."/>
            <person name="Vallejo G.A."/>
            <person name="Filho J.F."/>
            <person name="Monteiro K.M."/>
            <person name="Tyler K.M."/>
            <person name="de Almeida L.G."/>
            <person name="Ortiz M.F."/>
            <person name="Siervo M.A."/>
            <person name="de Moraes M.H."/>
            <person name="Cunha O.L."/>
            <person name="Mendonca-Neto R."/>
            <person name="Silva R."/>
            <person name="Teixeira S.M."/>
            <person name="Murta S.M."/>
            <person name="Sincero T.C."/>
            <person name="Mendes T.A."/>
            <person name="Urmenyi T.P."/>
            <person name="Silva V.G."/>
            <person name="da Rocha W.D."/>
            <person name="Andersson B."/>
            <person name="Romanha A.J."/>
            <person name="Steindel M."/>
            <person name="de Vasconcelos A.T."/>
            <person name="Grisard E.C."/>
        </authorList>
    </citation>
    <scope>NUCLEOTIDE SEQUENCE [LARGE SCALE GENOMIC DNA]</scope>
    <source>
        <strain evidence="12 13">SC58</strain>
    </source>
</reference>
<evidence type="ECO:0000256" key="9">
    <source>
        <dbReference type="PROSITE-ProRule" id="PRU01023"/>
    </source>
</evidence>
<evidence type="ECO:0000256" key="4">
    <source>
        <dbReference type="ARBA" id="ARBA00022679"/>
    </source>
</evidence>
<evidence type="ECO:0000313" key="13">
    <source>
        <dbReference type="Proteomes" id="UP000031737"/>
    </source>
</evidence>
<evidence type="ECO:0000256" key="8">
    <source>
        <dbReference type="ARBA" id="ARBA00023242"/>
    </source>
</evidence>
<keyword evidence="3 9" id="KW-0489">Methyltransferase</keyword>
<evidence type="ECO:0000256" key="2">
    <source>
        <dbReference type="ARBA" id="ARBA00022555"/>
    </source>
</evidence>
<comment type="caution">
    <text evidence="9">Lacks conserved residue(s) required for the propagation of feature annotation.</text>
</comment>
<accession>A0A061J8U7</accession>
<dbReference type="OrthoDB" id="6093671at2759"/>
<keyword evidence="2" id="KW-0820">tRNA-binding</keyword>
<evidence type="ECO:0000256" key="6">
    <source>
        <dbReference type="ARBA" id="ARBA00022694"/>
    </source>
</evidence>
<organism evidence="12 13">
    <name type="scientific">Trypanosoma rangeli SC58</name>
    <dbReference type="NCBI Taxonomy" id="429131"/>
    <lineage>
        <taxon>Eukaryota</taxon>
        <taxon>Discoba</taxon>
        <taxon>Euglenozoa</taxon>
        <taxon>Kinetoplastea</taxon>
        <taxon>Metakinetoplastina</taxon>
        <taxon>Trypanosomatida</taxon>
        <taxon>Trypanosomatidae</taxon>
        <taxon>Trypanosoma</taxon>
        <taxon>Herpetosoma</taxon>
    </lineage>
</organism>
<sequence length="707" mass="78102">MTGGHQQQPQQKKRLKSFGKNRREVRTKAACDEDGNWLGTTHQDTLRQTPCPALDRYYRDLQGIRTPAEWDAELSLFRQPLPTTVWINDTDPLAGEVRRYFESLDRSLVEPISWYPLPGMAWRVLASKTEFRKRPEMQALRRFMIQQTALGTISRQEEVSMLPPFLLDIQPTDKCLDMCASPGSKTAQMLVALGRHKVVPVDSDASPFPFDYESEGLVVANDLDTKRANMLVHQVKRLRLLFPFALFTNHDARYFPNVNSTTPSVGNGNGELRFDKILCDVVCSGDGTLRKAPYVFKIWSPREAITLQKMQIQIALRACHLGRVGGRVVYSTCSMNPIENEAVVAQIVHRTRGAMKLVDARSLLPGLQCAPGLQRWVVANCKGEVVEAPSGEAHEALFPPKTPGAYTSDDVDDLDLRLCMRLYPSHCGGGAFFIAVLDKVKEFRLTKREECEAAEGDCQNSHESENSGAGGDSDGKGILAEKSWARNGEGEVEESEGATRKKRVPPTYVTAPAPITDVVSNFYKVKGFPLQQLVVRTATGQRELKLSGGSICSIVSSSALDVLRMNTNSLLVVSAGLRVFASENLDKGWRIASESATLFAKVMQQSPRLLRVPVSFVEQLLSGGKLKDVLFTDIDDAALRTRVESMEVGTVLLEIDCPSAVGGVFYSVALRARTRLQLLVDHEDVVGLRLRLGIAAESTVDEPVAVV</sequence>
<dbReference type="GO" id="GO:0000049">
    <property type="term" value="F:tRNA binding"/>
    <property type="evidence" value="ECO:0007669"/>
    <property type="project" value="UniProtKB-KW"/>
</dbReference>
<keyword evidence="8" id="KW-0539">Nucleus</keyword>
<feature type="region of interest" description="Disordered" evidence="10">
    <location>
        <begin position="454"/>
        <end position="505"/>
    </location>
</feature>
<feature type="domain" description="SAM-dependent MTase RsmB/NOP-type" evidence="11">
    <location>
        <begin position="73"/>
        <end position="440"/>
    </location>
</feature>
<proteinExistence type="inferred from homology"/>
<dbReference type="Gene3D" id="3.40.50.150">
    <property type="entry name" value="Vaccinia Virus protein VP39"/>
    <property type="match status" value="1"/>
</dbReference>
<keyword evidence="5 9" id="KW-0949">S-adenosyl-L-methionine</keyword>
<evidence type="ECO:0000313" key="12">
    <source>
        <dbReference type="EMBL" id="ESL09697.1"/>
    </source>
</evidence>
<feature type="binding site" evidence="9">
    <location>
        <position position="222"/>
    </location>
    <ligand>
        <name>S-adenosyl-L-methionine</name>
        <dbReference type="ChEBI" id="CHEBI:59789"/>
    </ligand>
</feature>
<comment type="caution">
    <text evidence="12">The sequence shown here is derived from an EMBL/GenBank/DDBJ whole genome shotgun (WGS) entry which is preliminary data.</text>
</comment>
<comment type="subcellular location">
    <subcellularLocation>
        <location evidence="1">Nucleus</location>
    </subcellularLocation>
</comment>
<keyword evidence="4 9" id="KW-0808">Transferase</keyword>
<dbReference type="InterPro" id="IPR001678">
    <property type="entry name" value="MeTrfase_RsmB-F_NOP2_dom"/>
</dbReference>
<dbReference type="PANTHER" id="PTHR22808:SF1">
    <property type="entry name" value="RNA CYTOSINE-C(5)-METHYLTRANSFERASE NSUN2-RELATED"/>
    <property type="match status" value="1"/>
</dbReference>
<dbReference type="PROSITE" id="PS51686">
    <property type="entry name" value="SAM_MT_RSMB_NOP"/>
    <property type="match status" value="1"/>
</dbReference>
<feature type="binding site" evidence="9">
    <location>
        <position position="280"/>
    </location>
    <ligand>
        <name>S-adenosyl-L-methionine</name>
        <dbReference type="ChEBI" id="CHEBI:59789"/>
    </ligand>
</feature>
<dbReference type="GO" id="GO:0016428">
    <property type="term" value="F:tRNA (cytidine-5-)-methyltransferase activity"/>
    <property type="evidence" value="ECO:0007669"/>
    <property type="project" value="InterPro"/>
</dbReference>
<dbReference type="InterPro" id="IPR049560">
    <property type="entry name" value="MeTrfase_RsmB-F_NOP2_cat"/>
</dbReference>
<dbReference type="GO" id="GO:0005634">
    <property type="term" value="C:nucleus"/>
    <property type="evidence" value="ECO:0007669"/>
    <property type="project" value="UniProtKB-SubCell"/>
</dbReference>
<keyword evidence="13" id="KW-1185">Reference proteome</keyword>
<feature type="compositionally biased region" description="Basic residues" evidence="10">
    <location>
        <begin position="11"/>
        <end position="20"/>
    </location>
</feature>
<dbReference type="SUPFAM" id="SSF53335">
    <property type="entry name" value="S-adenosyl-L-methionine-dependent methyltransferases"/>
    <property type="match status" value="1"/>
</dbReference>
<feature type="binding site" evidence="9">
    <location>
        <position position="251"/>
    </location>
    <ligand>
        <name>S-adenosyl-L-methionine</name>
        <dbReference type="ChEBI" id="CHEBI:59789"/>
    </ligand>
</feature>
<gene>
    <name evidence="12" type="ORF">TRSC58_02579</name>
</gene>
<dbReference type="InterPro" id="IPR023270">
    <property type="entry name" value="RCMT_NCL1"/>
</dbReference>
<evidence type="ECO:0000256" key="7">
    <source>
        <dbReference type="ARBA" id="ARBA00022884"/>
    </source>
</evidence>
<evidence type="ECO:0000256" key="5">
    <source>
        <dbReference type="ARBA" id="ARBA00022691"/>
    </source>
</evidence>
<dbReference type="PRINTS" id="PR02008">
    <property type="entry name" value="RCMTFAMILY"/>
</dbReference>
<dbReference type="VEuPathDB" id="TriTrypDB:TRSC58_02579"/>
<feature type="active site" description="Nucleophile" evidence="9">
    <location>
        <position position="333"/>
    </location>
</feature>
<dbReference type="PANTHER" id="PTHR22808">
    <property type="entry name" value="NCL1 YEAST -RELATED NOL1/NOP2/FMU SUN DOMAIN-CONTAINING"/>
    <property type="match status" value="1"/>
</dbReference>
<dbReference type="EMBL" id="AUPL01002579">
    <property type="protein sequence ID" value="ESL09697.1"/>
    <property type="molecule type" value="Genomic_DNA"/>
</dbReference>
<feature type="region of interest" description="Disordered" evidence="10">
    <location>
        <begin position="1"/>
        <end position="25"/>
    </location>
</feature>
<dbReference type="Pfam" id="PF01189">
    <property type="entry name" value="Methyltr_RsmB-F"/>
    <property type="match status" value="1"/>
</dbReference>
<dbReference type="InterPro" id="IPR023267">
    <property type="entry name" value="RCMT"/>
</dbReference>
<keyword evidence="7 9" id="KW-0694">RNA-binding</keyword>
<name>A0A061J8U7_TRYRA</name>
<dbReference type="AlphaFoldDB" id="A0A061J8U7"/>
<dbReference type="InterPro" id="IPR029063">
    <property type="entry name" value="SAM-dependent_MTases_sf"/>
</dbReference>
<evidence type="ECO:0000256" key="3">
    <source>
        <dbReference type="ARBA" id="ARBA00022603"/>
    </source>
</evidence>